<evidence type="ECO:0000313" key="1">
    <source>
        <dbReference type="EMBL" id="NML61424.1"/>
    </source>
</evidence>
<keyword evidence="2" id="KW-1185">Reference proteome</keyword>
<sequence length="260" mass="30160">MGQSSSWARLTQEWGFMDQSERIVEKYLQSLELGTIVFEPDGNVPPDFSIGGMIGVEVRRLNQNYHLKDSRTEGLEQVAIPLWQRTEKYFPAIGKSIDGESWYVTLIYKRPQIAWKIAEPIIRRELFMFMNAQNRQPITIRINDTLQLKLRRAGKDQGSFFLLGSSLDRDSGGWVLSEVETNLMLCVAEKARKVSPYRSRYASWWLILVDHIALGVRECEQERFRASLVVNAEFSAWGKVILIDPRDHCRAFEIWPRTEC</sequence>
<dbReference type="EMBL" id="JABBGG010000005">
    <property type="protein sequence ID" value="NML61424.1"/>
    <property type="molecule type" value="Genomic_DNA"/>
</dbReference>
<organism evidence="1 2">
    <name type="scientific">Massilia polaris</name>
    <dbReference type="NCBI Taxonomy" id="2728846"/>
    <lineage>
        <taxon>Bacteria</taxon>
        <taxon>Pseudomonadati</taxon>
        <taxon>Pseudomonadota</taxon>
        <taxon>Betaproteobacteria</taxon>
        <taxon>Burkholderiales</taxon>
        <taxon>Oxalobacteraceae</taxon>
        <taxon>Telluria group</taxon>
        <taxon>Massilia</taxon>
    </lineage>
</organism>
<gene>
    <name evidence="1" type="ORF">HHL21_10105</name>
</gene>
<dbReference type="AlphaFoldDB" id="A0A848HJM5"/>
<name>A0A848HJM5_9BURK</name>
<evidence type="ECO:0000313" key="2">
    <source>
        <dbReference type="Proteomes" id="UP000583752"/>
    </source>
</evidence>
<reference evidence="1 2" key="1">
    <citation type="submission" date="2020-04" db="EMBL/GenBank/DDBJ databases">
        <title>Massilia sp. RP-1-19 isolated from soil.</title>
        <authorList>
            <person name="Dahal R.H."/>
        </authorList>
    </citation>
    <scope>NUCLEOTIDE SEQUENCE [LARGE SCALE GENOMIC DNA]</scope>
    <source>
        <strain evidence="1 2">RP-1-19</strain>
    </source>
</reference>
<dbReference type="Proteomes" id="UP000583752">
    <property type="component" value="Unassembled WGS sequence"/>
</dbReference>
<comment type="caution">
    <text evidence="1">The sequence shown here is derived from an EMBL/GenBank/DDBJ whole genome shotgun (WGS) entry which is preliminary data.</text>
</comment>
<protein>
    <submittedName>
        <fullName evidence="1">Uncharacterized protein</fullName>
    </submittedName>
</protein>
<accession>A0A848HJM5</accession>
<proteinExistence type="predicted"/>